<evidence type="ECO:0000313" key="2">
    <source>
        <dbReference type="RefSeq" id="XP_075091957.1"/>
    </source>
</evidence>
<dbReference type="RefSeq" id="XP_075091957.1">
    <property type="nucleotide sequence ID" value="XM_075235856.1"/>
</dbReference>
<name>A0AC58T416_TOBAC</name>
<dbReference type="Proteomes" id="UP000790787">
    <property type="component" value="Chromosome 17"/>
</dbReference>
<proteinExistence type="predicted"/>
<reference evidence="1" key="1">
    <citation type="journal article" date="2014" name="Nat. Commun.">
        <title>The tobacco genome sequence and its comparison with those of tomato and potato.</title>
        <authorList>
            <person name="Sierro N."/>
            <person name="Battey J.N."/>
            <person name="Ouadi S."/>
            <person name="Bakaher N."/>
            <person name="Bovet L."/>
            <person name="Willig A."/>
            <person name="Goepfert S."/>
            <person name="Peitsch M.C."/>
            <person name="Ivanov N.V."/>
        </authorList>
    </citation>
    <scope>NUCLEOTIDE SEQUENCE [LARGE SCALE GENOMIC DNA]</scope>
</reference>
<accession>A0AC58T416</accession>
<sequence>MDAAIEDGVDVISISIDDISRPFWGDSIALSSFTAIQNGIIVSTTTGNTGPEHGTVANGAPWLLTAGASTTDRKLRATVLLGNGEEIDGESAFQPEDFSQTLLPLVYPGTNTSNSMAPFCSTESLETIDVKGTVRIENPGSAKYSQTTFIAFRDIVTFLMTIAIL</sequence>
<evidence type="ECO:0000313" key="1">
    <source>
        <dbReference type="Proteomes" id="UP000790787"/>
    </source>
</evidence>
<organism evidence="1 2">
    <name type="scientific">Nicotiana tabacum</name>
    <name type="common">Common tobacco</name>
    <dbReference type="NCBI Taxonomy" id="4097"/>
    <lineage>
        <taxon>Eukaryota</taxon>
        <taxon>Viridiplantae</taxon>
        <taxon>Streptophyta</taxon>
        <taxon>Embryophyta</taxon>
        <taxon>Tracheophyta</taxon>
        <taxon>Spermatophyta</taxon>
        <taxon>Magnoliopsida</taxon>
        <taxon>eudicotyledons</taxon>
        <taxon>Gunneridae</taxon>
        <taxon>Pentapetalae</taxon>
        <taxon>asterids</taxon>
        <taxon>lamiids</taxon>
        <taxon>Solanales</taxon>
        <taxon>Solanaceae</taxon>
        <taxon>Nicotianoideae</taxon>
        <taxon>Nicotianeae</taxon>
        <taxon>Nicotiana</taxon>
    </lineage>
</organism>
<reference evidence="2" key="2">
    <citation type="submission" date="2025-08" db="UniProtKB">
        <authorList>
            <consortium name="RefSeq"/>
        </authorList>
    </citation>
    <scope>IDENTIFICATION</scope>
    <source>
        <tissue evidence="2">Leaf</tissue>
    </source>
</reference>
<keyword evidence="1" id="KW-1185">Reference proteome</keyword>
<protein>
    <submittedName>
        <fullName evidence="2">Subtilisin-like protease</fullName>
    </submittedName>
</protein>
<gene>
    <name evidence="2" type="primary">LOC142172086</name>
</gene>